<name>A0A398CGR4_9BURK</name>
<keyword evidence="2" id="KW-1185">Reference proteome</keyword>
<dbReference type="OrthoDB" id="8685558at2"/>
<reference evidence="1 2" key="1">
    <citation type="submission" date="2018-09" db="EMBL/GenBank/DDBJ databases">
        <title>Draft genome of Simplicispira sp. NY-02.</title>
        <authorList>
            <person name="Im W.T."/>
        </authorList>
    </citation>
    <scope>NUCLEOTIDE SEQUENCE [LARGE SCALE GENOMIC DNA]</scope>
    <source>
        <strain evidence="1 2">NY-02</strain>
    </source>
</reference>
<organism evidence="1 2">
    <name type="scientific">Simplicispira hankyongi</name>
    <dbReference type="NCBI Taxonomy" id="2315688"/>
    <lineage>
        <taxon>Bacteria</taxon>
        <taxon>Pseudomonadati</taxon>
        <taxon>Pseudomonadota</taxon>
        <taxon>Betaproteobacteria</taxon>
        <taxon>Burkholderiales</taxon>
        <taxon>Comamonadaceae</taxon>
        <taxon>Simplicispira</taxon>
    </lineage>
</organism>
<proteinExistence type="predicted"/>
<accession>A0A398CGR4</accession>
<dbReference type="Proteomes" id="UP000266302">
    <property type="component" value="Unassembled WGS sequence"/>
</dbReference>
<evidence type="ECO:0000313" key="1">
    <source>
        <dbReference type="EMBL" id="RID98003.1"/>
    </source>
</evidence>
<dbReference type="EMBL" id="QXJC01000003">
    <property type="protein sequence ID" value="RID98003.1"/>
    <property type="molecule type" value="Genomic_DNA"/>
</dbReference>
<dbReference type="AlphaFoldDB" id="A0A398CGR4"/>
<evidence type="ECO:0000313" key="2">
    <source>
        <dbReference type="Proteomes" id="UP000266302"/>
    </source>
</evidence>
<dbReference type="RefSeq" id="WP_119108667.1">
    <property type="nucleotide sequence ID" value="NZ_QXJC01000003.1"/>
</dbReference>
<gene>
    <name evidence="1" type="ORF">D3F03_06865</name>
</gene>
<comment type="caution">
    <text evidence="1">The sequence shown here is derived from an EMBL/GenBank/DDBJ whole genome shotgun (WGS) entry which is preliminary data.</text>
</comment>
<sequence>MVLNYLDFDYSEDGHGSASWDAMACVLPERLDAALREVQAVLTWACAEWGAPVEGDAAADWDFDLQCQQEDAGDLSTRFDVETARLQHSPPAMGGGRCTLTLTLSATPAFGEALQERFSIG</sequence>
<protein>
    <submittedName>
        <fullName evidence="1">Uncharacterized protein</fullName>
    </submittedName>
</protein>